<dbReference type="SMART" id="SM00692">
    <property type="entry name" value="DM3"/>
    <property type="match status" value="1"/>
</dbReference>
<dbReference type="AlphaFoldDB" id="A0AAW1ICQ4"/>
<dbReference type="EMBL" id="JASPKY010000657">
    <property type="protein sequence ID" value="KAK9687182.1"/>
    <property type="molecule type" value="Genomic_DNA"/>
</dbReference>
<comment type="caution">
    <text evidence="8">The sequence shown here is derived from an EMBL/GenBank/DDBJ whole genome shotgun (WGS) entry which is preliminary data.</text>
</comment>
<dbReference type="PROSITE" id="PS50950">
    <property type="entry name" value="ZF_THAP"/>
    <property type="match status" value="1"/>
</dbReference>
<organism evidence="8 9">
    <name type="scientific">Popillia japonica</name>
    <name type="common">Japanese beetle</name>
    <dbReference type="NCBI Taxonomy" id="7064"/>
    <lineage>
        <taxon>Eukaryota</taxon>
        <taxon>Metazoa</taxon>
        <taxon>Ecdysozoa</taxon>
        <taxon>Arthropoda</taxon>
        <taxon>Hexapoda</taxon>
        <taxon>Insecta</taxon>
        <taxon>Pterygota</taxon>
        <taxon>Neoptera</taxon>
        <taxon>Endopterygota</taxon>
        <taxon>Coleoptera</taxon>
        <taxon>Polyphaga</taxon>
        <taxon>Scarabaeiformia</taxon>
        <taxon>Scarabaeidae</taxon>
        <taxon>Rutelinae</taxon>
        <taxon>Popillia</taxon>
    </lineage>
</organism>
<keyword evidence="8" id="KW-0695">RNA-directed DNA polymerase</keyword>
<dbReference type="GO" id="GO:0003677">
    <property type="term" value="F:DNA binding"/>
    <property type="evidence" value="ECO:0007669"/>
    <property type="project" value="UniProtKB-UniRule"/>
</dbReference>
<proteinExistence type="predicted"/>
<feature type="domain" description="THAP-type" evidence="7">
    <location>
        <begin position="388"/>
        <end position="480"/>
    </location>
</feature>
<keyword evidence="4 6" id="KW-0238">DNA-binding</keyword>
<dbReference type="FunFam" id="3.30.70.270:FF:000003">
    <property type="entry name" value="Transposon Ty3-G Gag-Pol polyprotein"/>
    <property type="match status" value="1"/>
</dbReference>
<dbReference type="SUPFAM" id="SSF56672">
    <property type="entry name" value="DNA/RNA polymerases"/>
    <property type="match status" value="1"/>
</dbReference>
<evidence type="ECO:0000256" key="6">
    <source>
        <dbReference type="PROSITE-ProRule" id="PRU00309"/>
    </source>
</evidence>
<dbReference type="GO" id="GO:0003964">
    <property type="term" value="F:RNA-directed DNA polymerase activity"/>
    <property type="evidence" value="ECO:0007669"/>
    <property type="project" value="UniProtKB-KW"/>
</dbReference>
<dbReference type="Pfam" id="PF05485">
    <property type="entry name" value="THAP"/>
    <property type="match status" value="1"/>
</dbReference>
<keyword evidence="5" id="KW-0511">Multifunctional enzyme</keyword>
<evidence type="ECO:0000256" key="1">
    <source>
        <dbReference type="ARBA" id="ARBA00022723"/>
    </source>
</evidence>
<evidence type="ECO:0000256" key="2">
    <source>
        <dbReference type="ARBA" id="ARBA00022771"/>
    </source>
</evidence>
<dbReference type="CDD" id="cd01647">
    <property type="entry name" value="RT_LTR"/>
    <property type="match status" value="1"/>
</dbReference>
<protein>
    <submittedName>
        <fullName evidence="8">Reverse transcriptase (RNA-dependent DNA polymerase)</fullName>
    </submittedName>
</protein>
<keyword evidence="1" id="KW-0479">Metal-binding</keyword>
<dbReference type="SUPFAM" id="SSF57716">
    <property type="entry name" value="Glucocorticoid receptor-like (DNA-binding domain)"/>
    <property type="match status" value="1"/>
</dbReference>
<dbReference type="CDD" id="cd09274">
    <property type="entry name" value="RNase_HI_RT_Ty3"/>
    <property type="match status" value="1"/>
</dbReference>
<evidence type="ECO:0000256" key="3">
    <source>
        <dbReference type="ARBA" id="ARBA00022833"/>
    </source>
</evidence>
<dbReference type="InterPro" id="IPR006612">
    <property type="entry name" value="THAP_Znf"/>
</dbReference>
<dbReference type="Pfam" id="PF17919">
    <property type="entry name" value="RT_RNaseH_2"/>
    <property type="match status" value="1"/>
</dbReference>
<evidence type="ECO:0000256" key="4">
    <source>
        <dbReference type="ARBA" id="ARBA00023125"/>
    </source>
</evidence>
<evidence type="ECO:0000313" key="9">
    <source>
        <dbReference type="Proteomes" id="UP001458880"/>
    </source>
</evidence>
<dbReference type="Pfam" id="PF00078">
    <property type="entry name" value="RVT_1"/>
    <property type="match status" value="1"/>
</dbReference>
<gene>
    <name evidence="8" type="ORF">QE152_g36631</name>
</gene>
<dbReference type="Gene3D" id="3.10.10.10">
    <property type="entry name" value="HIV Type 1 Reverse Transcriptase, subunit A, domain 1"/>
    <property type="match status" value="1"/>
</dbReference>
<reference evidence="8 9" key="1">
    <citation type="journal article" date="2024" name="BMC Genomics">
        <title>De novo assembly and annotation of Popillia japonica's genome with initial clues to its potential as an invasive pest.</title>
        <authorList>
            <person name="Cucini C."/>
            <person name="Boschi S."/>
            <person name="Funari R."/>
            <person name="Cardaioli E."/>
            <person name="Iannotti N."/>
            <person name="Marturano G."/>
            <person name="Paoli F."/>
            <person name="Bruttini M."/>
            <person name="Carapelli A."/>
            <person name="Frati F."/>
            <person name="Nardi F."/>
        </authorList>
    </citation>
    <scope>NUCLEOTIDE SEQUENCE [LARGE SCALE GENOMIC DNA]</scope>
    <source>
        <strain evidence="8">DMR45628</strain>
    </source>
</reference>
<sequence length="540" mass="62333">MPVDDESAMLQAISTHKGTYKVKRLMFGIKIAPNVWQRFMDQLLVDIKGVACCFDDIMVQGSTYEELLYNLEAVFKRLRQNNLHLNKEKCQFFVNSITYLGHKIDKDGLHPLPDKVEAIWNSQCEKVFTELKKEISSDKVLIPCTPELPLILATDAAPTGLGAVISHVLPDKSERPIAFASRSLTDSEKNYSQIDKESTATVWGLKKFFHYCYGREIILMTDHKPLTRILRPEKDLPVTSAIRLQHYASFMAGFKYEIIYRNTKEHANADYLSRFALKEHANADYLSRFALHHTKTEILDEEATYYLSQIQILPVTRNEIRKETRIKQNKTEILDEEATYYLSQIQILPVTRNEIRKETRKDTELTKIINEIQGELPATDQTLTQFTLQDGCNLPYKTDVYLMVLEIFLAYYKTYKEGNKDIHLFQLPEDKVIRNKWIAQIGGQEVLRRATRVCDIHFDVCYFKSMYRNRIEKDAIPTLFLAENSNMTAFEESPDEAVDVAQPSTSQDFQSLTQLLPTTASVQTTQTFTRNSYETNTMSS</sequence>
<dbReference type="InterPro" id="IPR043128">
    <property type="entry name" value="Rev_trsase/Diguanyl_cyclase"/>
</dbReference>
<keyword evidence="9" id="KW-1185">Reference proteome</keyword>
<keyword evidence="8" id="KW-0548">Nucleotidyltransferase</keyword>
<evidence type="ECO:0000259" key="7">
    <source>
        <dbReference type="PROSITE" id="PS50950"/>
    </source>
</evidence>
<keyword evidence="3" id="KW-0862">Zinc</keyword>
<keyword evidence="2 6" id="KW-0863">Zinc-finger</keyword>
<evidence type="ECO:0000256" key="5">
    <source>
        <dbReference type="ARBA" id="ARBA00023268"/>
    </source>
</evidence>
<dbReference type="GO" id="GO:0008270">
    <property type="term" value="F:zinc ion binding"/>
    <property type="evidence" value="ECO:0007669"/>
    <property type="project" value="UniProtKB-KW"/>
</dbReference>
<dbReference type="InterPro" id="IPR050951">
    <property type="entry name" value="Retrovirus_Pol_polyprotein"/>
</dbReference>
<dbReference type="PANTHER" id="PTHR37984:SF5">
    <property type="entry name" value="PROTEIN NYNRIN-LIKE"/>
    <property type="match status" value="1"/>
</dbReference>
<dbReference type="PANTHER" id="PTHR37984">
    <property type="entry name" value="PROTEIN CBG26694"/>
    <property type="match status" value="1"/>
</dbReference>
<dbReference type="InterPro" id="IPR000477">
    <property type="entry name" value="RT_dom"/>
</dbReference>
<keyword evidence="8" id="KW-0808">Transferase</keyword>
<dbReference type="Gene3D" id="3.30.70.270">
    <property type="match status" value="1"/>
</dbReference>
<dbReference type="Proteomes" id="UP001458880">
    <property type="component" value="Unassembled WGS sequence"/>
</dbReference>
<name>A0AAW1ICQ4_POPJA</name>
<accession>A0AAW1ICQ4</accession>
<evidence type="ECO:0000313" key="8">
    <source>
        <dbReference type="EMBL" id="KAK9687182.1"/>
    </source>
</evidence>
<dbReference type="InterPro" id="IPR043502">
    <property type="entry name" value="DNA/RNA_pol_sf"/>
</dbReference>
<dbReference type="InterPro" id="IPR041577">
    <property type="entry name" value="RT_RNaseH_2"/>
</dbReference>